<dbReference type="InterPro" id="IPR013079">
    <property type="entry name" value="6Phosfructo_kin"/>
</dbReference>
<dbReference type="InterPro" id="IPR013078">
    <property type="entry name" value="His_Pase_superF_clade-1"/>
</dbReference>
<dbReference type="OrthoDB" id="267323at2759"/>
<dbReference type="InterPro" id="IPR001345">
    <property type="entry name" value="PG/BPGM_mutase_AS"/>
</dbReference>
<protein>
    <submittedName>
        <fullName evidence="5">6-phosphofructo-2-kinase</fullName>
    </submittedName>
</protein>
<dbReference type="SMART" id="SM00855">
    <property type="entry name" value="PGAM"/>
    <property type="match status" value="1"/>
</dbReference>
<accession>A0A1I8GV81</accession>
<dbReference type="Pfam" id="PF00300">
    <property type="entry name" value="His_Phos_1"/>
    <property type="match status" value="1"/>
</dbReference>
<dbReference type="PIRSF" id="PIRSF000709">
    <property type="entry name" value="6PFK_2-Ptase"/>
    <property type="match status" value="1"/>
</dbReference>
<dbReference type="GO" id="GO:0006000">
    <property type="term" value="P:fructose metabolic process"/>
    <property type="evidence" value="ECO:0007669"/>
    <property type="project" value="InterPro"/>
</dbReference>
<sequence>MQTGQGEQCERNKDEEQPDLETRSSSFGSTISKPSAKKHDIDSCVHCQESLFSTSCTTAEELKRALQENSLLSNVFSDLQDDSENSPSRKILERNLSFKMRPKLYSTSHAYVPEGVKPIIIVLVGLPARGKTYISKKLTRYLNWVGVSTKVFSIGDYTRRQTAATPASGGSQPEVSTEGGAKSDEAEEFNRLRDLCAQLALQDATAYLRGGVSAASSSSAAAVAPAGQLATFGEVAVLDATHGSRARRLAILEHCAAAGFSAFFVESYCDSEAIVEANIMDVKVSNSNFRDCTDKEAAAQEFRERIRKHEAEYQPLDATVDGQLSFVKIINQGERFIINRLRGNIQSRVAYYLMNVKVGPGRCIYLVRHGESMFNVLGRIGGDADLSERGRLFAKRLAEWVDERAGDQSRPPLRVWTSHMRRTVQTAAFIRSPHTLEHWKALNEIDAGVCEGLTYEEIAERFPVEFANRDKDKFNYRYPGGESYSDLVARLEPVIMELERQSHVLVVCHQAVARCLLGYFMDKKHSDLPHIRIPLHTLIRLTPVAYGCLVEHISLNVPCVDTHRSQPLNIDATRTAQEALSTIPSHY</sequence>
<dbReference type="GO" id="GO:0005829">
    <property type="term" value="C:cytosol"/>
    <property type="evidence" value="ECO:0007669"/>
    <property type="project" value="TreeGrafter"/>
</dbReference>
<dbReference type="Proteomes" id="UP000095280">
    <property type="component" value="Unplaced"/>
</dbReference>
<dbReference type="CDD" id="cd07067">
    <property type="entry name" value="HP_PGM_like"/>
    <property type="match status" value="1"/>
</dbReference>
<keyword evidence="2" id="KW-0547">Nucleotide-binding</keyword>
<evidence type="ECO:0000256" key="2">
    <source>
        <dbReference type="ARBA" id="ARBA00022741"/>
    </source>
</evidence>
<dbReference type="SUPFAM" id="SSF52540">
    <property type="entry name" value="P-loop containing nucleoside triphosphate hydrolases"/>
    <property type="match status" value="1"/>
</dbReference>
<dbReference type="PRINTS" id="PR00991">
    <property type="entry name" value="6PFRUCTKNASE"/>
</dbReference>
<dbReference type="GO" id="GO:0005524">
    <property type="term" value="F:ATP binding"/>
    <property type="evidence" value="ECO:0007669"/>
    <property type="project" value="UniProtKB-KW"/>
</dbReference>
<dbReference type="PANTHER" id="PTHR10606:SF44">
    <property type="entry name" value="6-PHOSPHOFRUCTO 2-KINASE_FRUCTOSE 2,6-BISPHOSPHATASE LONG FORM"/>
    <property type="match status" value="1"/>
</dbReference>
<keyword evidence="3" id="KW-0067">ATP-binding</keyword>
<name>A0A1I8GV81_9PLAT</name>
<keyword evidence="4" id="KW-1185">Reference proteome</keyword>
<dbReference type="Gene3D" id="3.40.50.300">
    <property type="entry name" value="P-loop containing nucleotide triphosphate hydrolases"/>
    <property type="match status" value="1"/>
</dbReference>
<dbReference type="InterPro" id="IPR029033">
    <property type="entry name" value="His_PPase_superfam"/>
</dbReference>
<dbReference type="SUPFAM" id="SSF53254">
    <property type="entry name" value="Phosphoglycerate mutase-like"/>
    <property type="match status" value="1"/>
</dbReference>
<dbReference type="GO" id="GO:0006003">
    <property type="term" value="P:fructose 2,6-bisphosphate metabolic process"/>
    <property type="evidence" value="ECO:0007669"/>
    <property type="project" value="InterPro"/>
</dbReference>
<comment type="similarity">
    <text evidence="1">In the C-terminal section; belongs to the phosphoglycerate mutase family.</text>
</comment>
<dbReference type="Pfam" id="PF01591">
    <property type="entry name" value="6PF2K"/>
    <property type="match status" value="2"/>
</dbReference>
<evidence type="ECO:0000313" key="5">
    <source>
        <dbReference type="WBParaSite" id="maker-uti_cns_0003269-snap-gene-0.8-mRNA-1"/>
    </source>
</evidence>
<evidence type="ECO:0000256" key="1">
    <source>
        <dbReference type="ARBA" id="ARBA00008408"/>
    </source>
</evidence>
<proteinExistence type="inferred from homology"/>
<dbReference type="AlphaFoldDB" id="A0A1I8GV81"/>
<evidence type="ECO:0000313" key="4">
    <source>
        <dbReference type="Proteomes" id="UP000095280"/>
    </source>
</evidence>
<dbReference type="PANTHER" id="PTHR10606">
    <property type="entry name" value="6-PHOSPHOFRUCTO-2-KINASE/FRUCTOSE-2,6-BISPHOSPHATASE"/>
    <property type="match status" value="1"/>
</dbReference>
<dbReference type="FunFam" id="3.40.50.1240:FF:000001">
    <property type="entry name" value="6-phosphofructo-2-kinase/fructose-2, 6-bisphosphatase 3 isoform 2"/>
    <property type="match status" value="1"/>
</dbReference>
<reference evidence="5" key="1">
    <citation type="submission" date="2016-11" db="UniProtKB">
        <authorList>
            <consortium name="WormBaseParasite"/>
        </authorList>
    </citation>
    <scope>IDENTIFICATION</scope>
</reference>
<dbReference type="PROSITE" id="PS00175">
    <property type="entry name" value="PG_MUTASE"/>
    <property type="match status" value="1"/>
</dbReference>
<evidence type="ECO:0000256" key="3">
    <source>
        <dbReference type="ARBA" id="ARBA00022840"/>
    </source>
</evidence>
<dbReference type="InterPro" id="IPR003094">
    <property type="entry name" value="6Pfruct_kin"/>
</dbReference>
<dbReference type="GO" id="GO:0004331">
    <property type="term" value="F:fructose-2,6-bisphosphate 2-phosphatase activity"/>
    <property type="evidence" value="ECO:0007669"/>
    <property type="project" value="TreeGrafter"/>
</dbReference>
<dbReference type="GO" id="GO:0003873">
    <property type="term" value="F:6-phosphofructo-2-kinase activity"/>
    <property type="evidence" value="ECO:0007669"/>
    <property type="project" value="InterPro"/>
</dbReference>
<dbReference type="STRING" id="282301.A0A1I8GV81"/>
<dbReference type="FunFam" id="3.40.50.300:FF:000644">
    <property type="entry name" value="GpmB, Fructose-2,6-bisphosphatase"/>
    <property type="match status" value="1"/>
</dbReference>
<dbReference type="InterPro" id="IPR027417">
    <property type="entry name" value="P-loop_NTPase"/>
</dbReference>
<organism evidence="4 5">
    <name type="scientific">Macrostomum lignano</name>
    <dbReference type="NCBI Taxonomy" id="282301"/>
    <lineage>
        <taxon>Eukaryota</taxon>
        <taxon>Metazoa</taxon>
        <taxon>Spiralia</taxon>
        <taxon>Lophotrochozoa</taxon>
        <taxon>Platyhelminthes</taxon>
        <taxon>Rhabditophora</taxon>
        <taxon>Macrostomorpha</taxon>
        <taxon>Macrostomida</taxon>
        <taxon>Macrostomidae</taxon>
        <taxon>Macrostomum</taxon>
    </lineage>
</organism>
<dbReference type="Gene3D" id="3.40.50.1240">
    <property type="entry name" value="Phosphoglycerate mutase-like"/>
    <property type="match status" value="1"/>
</dbReference>
<dbReference type="WBParaSite" id="maker-uti_cns_0003269-snap-gene-0.8-mRNA-1">
    <property type="protein sequence ID" value="maker-uti_cns_0003269-snap-gene-0.8-mRNA-1"/>
    <property type="gene ID" value="maker-uti_cns_0003269-snap-gene-0.8"/>
</dbReference>